<dbReference type="Proteomes" id="UP000177152">
    <property type="component" value="Unassembled WGS sequence"/>
</dbReference>
<evidence type="ECO:0008006" key="6">
    <source>
        <dbReference type="Google" id="ProtNLM"/>
    </source>
</evidence>
<organism evidence="4 5">
    <name type="scientific">Candidatus Sungbacteria bacterium RIFCSPHIGHO2_01_FULL_47_32</name>
    <dbReference type="NCBI Taxonomy" id="1802264"/>
    <lineage>
        <taxon>Bacteria</taxon>
        <taxon>Candidatus Sungiibacteriota</taxon>
    </lineage>
</organism>
<sequence length="346" mass="38992">MNNKFRLSRYPSDENAQPILMPRKNVSFESKAVFNPGVVRDEDVFRMLYRTYPSKLKETTRILTRPGFRFRNQISYIGYAESTDGKSFIAREKPLISPDTDYDRFGCEDPRITKFDDTFYITYTAIDAPLEDKNKRSNIRIALATTKDFVSVQKHGIIGPPTTSKAAALFPELVNSGKVGLVLTISSDSTNSHVAVRYYDSIEKLLQPSEKEWGDFLKNTKETALLGTDWWLHRGPELGAPPIRTKRGWLFIYSAESMSDTWTITAALADTNEPHKLIARVPGYILQPVTSYEREGLVPNVTFPSAAVIVGDELYVYYGAADTVIGLATGKLNDLLDYLEKTRFAA</sequence>
<accession>A0A1G2K3M3</accession>
<dbReference type="PANTHER" id="PTHR34106:SF5">
    <property type="entry name" value="GLYCOSIDASE"/>
    <property type="match status" value="1"/>
</dbReference>
<evidence type="ECO:0000256" key="2">
    <source>
        <dbReference type="ARBA" id="ARBA00022679"/>
    </source>
</evidence>
<name>A0A1G2K3M3_9BACT</name>
<reference evidence="4 5" key="1">
    <citation type="journal article" date="2016" name="Nat. Commun.">
        <title>Thousands of microbial genomes shed light on interconnected biogeochemical processes in an aquifer system.</title>
        <authorList>
            <person name="Anantharaman K."/>
            <person name="Brown C.T."/>
            <person name="Hug L.A."/>
            <person name="Sharon I."/>
            <person name="Castelle C.J."/>
            <person name="Probst A.J."/>
            <person name="Thomas B.C."/>
            <person name="Singh A."/>
            <person name="Wilkins M.J."/>
            <person name="Karaoz U."/>
            <person name="Brodie E.L."/>
            <person name="Williams K.H."/>
            <person name="Hubbard S.S."/>
            <person name="Banfield J.F."/>
        </authorList>
    </citation>
    <scope>NUCLEOTIDE SEQUENCE [LARGE SCALE GENOMIC DNA]</scope>
</reference>
<keyword evidence="1" id="KW-0328">Glycosyltransferase</keyword>
<evidence type="ECO:0000256" key="1">
    <source>
        <dbReference type="ARBA" id="ARBA00022676"/>
    </source>
</evidence>
<evidence type="ECO:0000313" key="5">
    <source>
        <dbReference type="Proteomes" id="UP000177152"/>
    </source>
</evidence>
<dbReference type="Gene3D" id="2.115.10.20">
    <property type="entry name" value="Glycosyl hydrolase domain, family 43"/>
    <property type="match status" value="1"/>
</dbReference>
<comment type="caution">
    <text evidence="4">The sequence shown here is derived from an EMBL/GenBank/DDBJ whole genome shotgun (WGS) entry which is preliminary data.</text>
</comment>
<dbReference type="InterPro" id="IPR007184">
    <property type="entry name" value="Mannoside_phosphorylase"/>
</dbReference>
<evidence type="ECO:0000256" key="3">
    <source>
        <dbReference type="ARBA" id="ARBA00024356"/>
    </source>
</evidence>
<dbReference type="GO" id="GO:0016757">
    <property type="term" value="F:glycosyltransferase activity"/>
    <property type="evidence" value="ECO:0007669"/>
    <property type="project" value="UniProtKB-KW"/>
</dbReference>
<dbReference type="Pfam" id="PF04041">
    <property type="entry name" value="Glyco_hydro_130"/>
    <property type="match status" value="1"/>
</dbReference>
<gene>
    <name evidence="4" type="ORF">A2633_01070</name>
</gene>
<dbReference type="EMBL" id="MHQC01000046">
    <property type="protein sequence ID" value="OGZ94016.1"/>
    <property type="molecule type" value="Genomic_DNA"/>
</dbReference>
<proteinExistence type="inferred from homology"/>
<evidence type="ECO:0000313" key="4">
    <source>
        <dbReference type="EMBL" id="OGZ94016.1"/>
    </source>
</evidence>
<dbReference type="SUPFAM" id="SSF75005">
    <property type="entry name" value="Arabinanase/levansucrase/invertase"/>
    <property type="match status" value="1"/>
</dbReference>
<protein>
    <recommendedName>
        <fullName evidence="6">Glycosidase</fullName>
    </recommendedName>
</protein>
<keyword evidence="2" id="KW-0808">Transferase</keyword>
<dbReference type="InterPro" id="IPR023296">
    <property type="entry name" value="Glyco_hydro_beta-prop_sf"/>
</dbReference>
<dbReference type="AlphaFoldDB" id="A0A1G2K3M3"/>
<comment type="similarity">
    <text evidence="3">Belongs to the glycosyl hydrolase 130 family.</text>
</comment>
<dbReference type="PANTHER" id="PTHR34106">
    <property type="entry name" value="GLYCOSIDASE"/>
    <property type="match status" value="1"/>
</dbReference>
<dbReference type="PIRSF" id="PIRSF016202">
    <property type="entry name" value="PH1107"/>
    <property type="match status" value="1"/>
</dbReference>